<reference evidence="2" key="1">
    <citation type="submission" date="2025-08" db="UniProtKB">
        <authorList>
            <consortium name="RefSeq"/>
        </authorList>
    </citation>
    <scope>IDENTIFICATION</scope>
    <source>
        <tissue evidence="2">Leaf</tissue>
    </source>
</reference>
<dbReference type="InterPro" id="IPR009798">
    <property type="entry name" value="Wun1-like"/>
</dbReference>
<protein>
    <submittedName>
        <fullName evidence="2">Senescence associated gene 20-like</fullName>
    </submittedName>
</protein>
<accession>A0A8B8Q3Z8</accession>
<dbReference type="Pfam" id="PF07107">
    <property type="entry name" value="WI12"/>
    <property type="match status" value="1"/>
</dbReference>
<dbReference type="KEGG" id="rarg:115749229"/>
<evidence type="ECO:0000313" key="2">
    <source>
        <dbReference type="RefSeq" id="XP_030541819.1"/>
    </source>
</evidence>
<dbReference type="Proteomes" id="UP000827889">
    <property type="component" value="Chromosome 10"/>
</dbReference>
<dbReference type="RefSeq" id="XP_030541819.1">
    <property type="nucleotide sequence ID" value="XM_030685959.2"/>
</dbReference>
<dbReference type="Gene3D" id="3.10.450.50">
    <property type="match status" value="1"/>
</dbReference>
<sequence length="157" mass="17817">MAADDFESTVPESNKNKVTVEALYAALALGDSNKVAKLLASDLEWWFHGPPGCQHMMRVLTGKSYYSEFTFHPRSLTGIGGDYVIVEGWEGAQAYWVHVWTWKNGQITQFREYFNTSLTVREVPAPRWTTARASQTLWQSQTRELFDQSLPGLLLAI</sequence>
<dbReference type="AlphaFoldDB" id="A0A8B8Q3Z8"/>
<evidence type="ECO:0000313" key="1">
    <source>
        <dbReference type="Proteomes" id="UP000827889"/>
    </source>
</evidence>
<dbReference type="SUPFAM" id="SSF54427">
    <property type="entry name" value="NTF2-like"/>
    <property type="match status" value="1"/>
</dbReference>
<dbReference type="OrthoDB" id="1922476at2759"/>
<gene>
    <name evidence="2" type="primary">LOC115749229</name>
</gene>
<keyword evidence="1" id="KW-1185">Reference proteome</keyword>
<dbReference type="InterPro" id="IPR032710">
    <property type="entry name" value="NTF2-like_dom_sf"/>
</dbReference>
<dbReference type="PANTHER" id="PTHR33703:SF16">
    <property type="entry name" value="OS05G0342100 PROTEIN"/>
    <property type="match status" value="1"/>
</dbReference>
<dbReference type="GeneID" id="115749229"/>
<organism evidence="1 2">
    <name type="scientific">Rhodamnia argentea</name>
    <dbReference type="NCBI Taxonomy" id="178133"/>
    <lineage>
        <taxon>Eukaryota</taxon>
        <taxon>Viridiplantae</taxon>
        <taxon>Streptophyta</taxon>
        <taxon>Embryophyta</taxon>
        <taxon>Tracheophyta</taxon>
        <taxon>Spermatophyta</taxon>
        <taxon>Magnoliopsida</taxon>
        <taxon>eudicotyledons</taxon>
        <taxon>Gunneridae</taxon>
        <taxon>Pentapetalae</taxon>
        <taxon>rosids</taxon>
        <taxon>malvids</taxon>
        <taxon>Myrtales</taxon>
        <taxon>Myrtaceae</taxon>
        <taxon>Myrtoideae</taxon>
        <taxon>Myrteae</taxon>
        <taxon>Australasian group</taxon>
        <taxon>Rhodamnia</taxon>
    </lineage>
</organism>
<proteinExistence type="predicted"/>
<name>A0A8B8Q3Z8_9MYRT</name>
<dbReference type="PANTHER" id="PTHR33703">
    <property type="entry name" value="OS07G0691300 PROTEIN"/>
    <property type="match status" value="1"/>
</dbReference>